<organism evidence="1">
    <name type="scientific">marine sediment metagenome</name>
    <dbReference type="NCBI Taxonomy" id="412755"/>
    <lineage>
        <taxon>unclassified sequences</taxon>
        <taxon>metagenomes</taxon>
        <taxon>ecological metagenomes</taxon>
    </lineage>
</organism>
<protein>
    <submittedName>
        <fullName evidence="1">Uncharacterized protein</fullName>
    </submittedName>
</protein>
<comment type="caution">
    <text evidence="1">The sequence shown here is derived from an EMBL/GenBank/DDBJ whole genome shotgun (WGS) entry which is preliminary data.</text>
</comment>
<reference evidence="1" key="1">
    <citation type="journal article" date="2015" name="Nature">
        <title>Complex archaea that bridge the gap between prokaryotes and eukaryotes.</title>
        <authorList>
            <person name="Spang A."/>
            <person name="Saw J.H."/>
            <person name="Jorgensen S.L."/>
            <person name="Zaremba-Niedzwiedzka K."/>
            <person name="Martijn J."/>
            <person name="Lind A.E."/>
            <person name="van Eijk R."/>
            <person name="Schleper C."/>
            <person name="Guy L."/>
            <person name="Ettema T.J."/>
        </authorList>
    </citation>
    <scope>NUCLEOTIDE SEQUENCE</scope>
</reference>
<accession>A0A0F9GP74</accession>
<name>A0A0F9GP74_9ZZZZ</name>
<evidence type="ECO:0000313" key="1">
    <source>
        <dbReference type="EMBL" id="KKM00705.1"/>
    </source>
</evidence>
<gene>
    <name evidence="1" type="ORF">LCGC14_1801720</name>
</gene>
<proteinExistence type="predicted"/>
<dbReference type="EMBL" id="LAZR01017369">
    <property type="protein sequence ID" value="KKM00705.1"/>
    <property type="molecule type" value="Genomic_DNA"/>
</dbReference>
<sequence length="90" mass="9931">MKMVHQDIELPPCKTCGPFEERNHTCAVCQTTSNHWCADWIWFGCYENKKGVAEVVKFCGPGCASKAKQLGLVPRDSPKFDAAKLAADDA</sequence>
<dbReference type="AlphaFoldDB" id="A0A0F9GP74"/>